<evidence type="ECO:0000313" key="2">
    <source>
        <dbReference type="EMBL" id="GAA3095631.1"/>
    </source>
</evidence>
<comment type="caution">
    <text evidence="2">The sequence shown here is derived from an EMBL/GenBank/DDBJ whole genome shotgun (WGS) entry which is preliminary data.</text>
</comment>
<feature type="compositionally biased region" description="Basic and acidic residues" evidence="1">
    <location>
        <begin position="1"/>
        <end position="17"/>
    </location>
</feature>
<evidence type="ECO:0000313" key="3">
    <source>
        <dbReference type="Proteomes" id="UP001501637"/>
    </source>
</evidence>
<sequence>MREGCFRDAGRGGEREPQGLPAWGSGSRPPFAWSSETFGSYKAKRGRSVCLHNYSDFLLSETGFILSPSFGRSELADQGADGDGGGQLRGGDVAHGT</sequence>
<evidence type="ECO:0000256" key="1">
    <source>
        <dbReference type="SAM" id="MobiDB-lite"/>
    </source>
</evidence>
<reference evidence="3" key="1">
    <citation type="journal article" date="2019" name="Int. J. Syst. Evol. Microbiol.">
        <title>The Global Catalogue of Microorganisms (GCM) 10K type strain sequencing project: providing services to taxonomists for standard genome sequencing and annotation.</title>
        <authorList>
            <consortium name="The Broad Institute Genomics Platform"/>
            <consortium name="The Broad Institute Genome Sequencing Center for Infectious Disease"/>
            <person name="Wu L."/>
            <person name="Ma J."/>
        </authorList>
    </citation>
    <scope>NUCLEOTIDE SEQUENCE [LARGE SCALE GENOMIC DNA]</scope>
    <source>
        <strain evidence="3">JCM 9092</strain>
    </source>
</reference>
<accession>A0ABP6MCG3</accession>
<name>A0ABP6MCG3_9ACTN</name>
<feature type="region of interest" description="Disordered" evidence="1">
    <location>
        <begin position="75"/>
        <end position="97"/>
    </location>
</feature>
<proteinExistence type="predicted"/>
<protein>
    <submittedName>
        <fullName evidence="2">Uncharacterized protein</fullName>
    </submittedName>
</protein>
<feature type="region of interest" description="Disordered" evidence="1">
    <location>
        <begin position="1"/>
        <end position="28"/>
    </location>
</feature>
<gene>
    <name evidence="2" type="ORF">GCM10010449_19000</name>
</gene>
<organism evidence="2 3">
    <name type="scientific">Streptomyces rectiviolaceus</name>
    <dbReference type="NCBI Taxonomy" id="332591"/>
    <lineage>
        <taxon>Bacteria</taxon>
        <taxon>Bacillati</taxon>
        <taxon>Actinomycetota</taxon>
        <taxon>Actinomycetes</taxon>
        <taxon>Kitasatosporales</taxon>
        <taxon>Streptomycetaceae</taxon>
        <taxon>Streptomyces</taxon>
    </lineage>
</organism>
<dbReference type="EMBL" id="BAAAUG010000028">
    <property type="protein sequence ID" value="GAA3095631.1"/>
    <property type="molecule type" value="Genomic_DNA"/>
</dbReference>
<keyword evidence="3" id="KW-1185">Reference proteome</keyword>
<dbReference type="Proteomes" id="UP001501637">
    <property type="component" value="Unassembled WGS sequence"/>
</dbReference>